<dbReference type="PANTHER" id="PTHR23419">
    <property type="entry name" value="DIVALENT CATION TOLERANCE CUTA-RELATED"/>
    <property type="match status" value="1"/>
</dbReference>
<dbReference type="AlphaFoldDB" id="A0A3D9V4P1"/>
<dbReference type="InterPro" id="IPR004323">
    <property type="entry name" value="Ion_tolerance_CutA"/>
</dbReference>
<dbReference type="Gene3D" id="3.30.70.120">
    <property type="match status" value="1"/>
</dbReference>
<dbReference type="PANTHER" id="PTHR23419:SF8">
    <property type="entry name" value="FI09726P"/>
    <property type="match status" value="1"/>
</dbReference>
<dbReference type="Proteomes" id="UP000256485">
    <property type="component" value="Unassembled WGS sequence"/>
</dbReference>
<evidence type="ECO:0000256" key="1">
    <source>
        <dbReference type="ARBA" id="ARBA00010169"/>
    </source>
</evidence>
<accession>A0A3D9V4P1</accession>
<dbReference type="OrthoDB" id="37622at2"/>
<dbReference type="GO" id="GO:0010038">
    <property type="term" value="P:response to metal ion"/>
    <property type="evidence" value="ECO:0007669"/>
    <property type="project" value="InterPro"/>
</dbReference>
<evidence type="ECO:0000313" key="3">
    <source>
        <dbReference type="Proteomes" id="UP000256485"/>
    </source>
</evidence>
<evidence type="ECO:0000313" key="2">
    <source>
        <dbReference type="EMBL" id="REF36429.1"/>
    </source>
</evidence>
<dbReference type="InterPro" id="IPR015867">
    <property type="entry name" value="N-reg_PII/ATP_PRibTrfase_C"/>
</dbReference>
<comment type="similarity">
    <text evidence="1">Belongs to the CutA family.</text>
</comment>
<protein>
    <submittedName>
        <fullName evidence="2">Periplasmic divalent cation tolerance protein</fullName>
    </submittedName>
</protein>
<organism evidence="2 3">
    <name type="scientific">Thermasporomyces composti</name>
    <dbReference type="NCBI Taxonomy" id="696763"/>
    <lineage>
        <taxon>Bacteria</taxon>
        <taxon>Bacillati</taxon>
        <taxon>Actinomycetota</taxon>
        <taxon>Actinomycetes</taxon>
        <taxon>Propionibacteriales</taxon>
        <taxon>Nocardioidaceae</taxon>
        <taxon>Thermasporomyces</taxon>
    </lineage>
</organism>
<proteinExistence type="inferred from homology"/>
<dbReference type="EMBL" id="QTUC01000001">
    <property type="protein sequence ID" value="REF36429.1"/>
    <property type="molecule type" value="Genomic_DNA"/>
</dbReference>
<comment type="caution">
    <text evidence="2">The sequence shown here is derived from an EMBL/GenBank/DDBJ whole genome shotgun (WGS) entry which is preliminary data.</text>
</comment>
<dbReference type="SUPFAM" id="SSF54913">
    <property type="entry name" value="GlnB-like"/>
    <property type="match status" value="1"/>
</dbReference>
<reference evidence="2 3" key="1">
    <citation type="submission" date="2018-08" db="EMBL/GenBank/DDBJ databases">
        <title>Sequencing the genomes of 1000 actinobacteria strains.</title>
        <authorList>
            <person name="Klenk H.-P."/>
        </authorList>
    </citation>
    <scope>NUCLEOTIDE SEQUENCE [LARGE SCALE GENOMIC DNA]</scope>
    <source>
        <strain evidence="2 3">DSM 22891</strain>
    </source>
</reference>
<gene>
    <name evidence="2" type="ORF">DFJ64_1837</name>
</gene>
<keyword evidence="3" id="KW-1185">Reference proteome</keyword>
<sequence>MQHEHLLVTTTCDDEERARTLARSAVEARTAACAQVVGPLTSTYWWDGKVTESKEWMVVFKTTAERFPDLESHVKVHHTYEVPELVATPVTGGSSAYLDWITQETRR</sequence>
<dbReference type="InterPro" id="IPR011322">
    <property type="entry name" value="N-reg_PII-like_a/b"/>
</dbReference>
<name>A0A3D9V4P1_THECX</name>
<dbReference type="Pfam" id="PF03091">
    <property type="entry name" value="CutA1"/>
    <property type="match status" value="1"/>
</dbReference>
<dbReference type="RefSeq" id="WP_115850069.1">
    <property type="nucleotide sequence ID" value="NZ_QTUC01000001.1"/>
</dbReference>
<dbReference type="GO" id="GO:0005507">
    <property type="term" value="F:copper ion binding"/>
    <property type="evidence" value="ECO:0007669"/>
    <property type="project" value="TreeGrafter"/>
</dbReference>